<feature type="compositionally biased region" description="Basic residues" evidence="1">
    <location>
        <begin position="257"/>
        <end position="266"/>
    </location>
</feature>
<comment type="caution">
    <text evidence="2">The sequence shown here is derived from an EMBL/GenBank/DDBJ whole genome shotgun (WGS) entry which is preliminary data.</text>
</comment>
<evidence type="ECO:0000256" key="1">
    <source>
        <dbReference type="SAM" id="MobiDB-lite"/>
    </source>
</evidence>
<feature type="compositionally biased region" description="Low complexity" evidence="1">
    <location>
        <begin position="245"/>
        <end position="256"/>
    </location>
</feature>
<evidence type="ECO:0000313" key="3">
    <source>
        <dbReference type="Proteomes" id="UP001163850"/>
    </source>
</evidence>
<gene>
    <name evidence="2" type="ORF">F5890DRAFT_1501882</name>
</gene>
<protein>
    <submittedName>
        <fullName evidence="2">Uncharacterized protein</fullName>
    </submittedName>
</protein>
<evidence type="ECO:0000313" key="2">
    <source>
        <dbReference type="EMBL" id="KAJ3986820.1"/>
    </source>
</evidence>
<feature type="region of interest" description="Disordered" evidence="1">
    <location>
        <begin position="1"/>
        <end position="24"/>
    </location>
</feature>
<feature type="compositionally biased region" description="Basic and acidic residues" evidence="1">
    <location>
        <begin position="218"/>
        <end position="230"/>
    </location>
</feature>
<feature type="compositionally biased region" description="Pro residues" evidence="1">
    <location>
        <begin position="1"/>
        <end position="11"/>
    </location>
</feature>
<dbReference type="AlphaFoldDB" id="A0AA38Q3U8"/>
<dbReference type="Proteomes" id="UP001163850">
    <property type="component" value="Unassembled WGS sequence"/>
</dbReference>
<sequence length="266" mass="29798">MIIYLPPPSEPSSPSKGRPDTTQLNDRMRIIDNRRALKRIMTDCIIYRLKRAPPSFGSTVASSFVVSSSTARMIHRSKTIYKKAGIELIEDVVKDALSWNGLDKTDLRFYQTLVGRLFVGKGLALVVKHLHPNSEALPPSAITSLVEGLLIQVGQGNSKITIDQIRVVVMVCLTDYGHIFRRWQPLAGFEGTIQEAQDLSKRIFFNDFLPSETVKVAEAEKSKKRGREEDSVPDAESPLKKAKLSRNASNRSSLLNRLKRKIPITN</sequence>
<accession>A0AA38Q3U8</accession>
<name>A0AA38Q3U8_9AGAR</name>
<dbReference type="EMBL" id="MU801934">
    <property type="protein sequence ID" value="KAJ3986820.1"/>
    <property type="molecule type" value="Genomic_DNA"/>
</dbReference>
<reference evidence="2" key="1">
    <citation type="submission" date="2022-08" db="EMBL/GenBank/DDBJ databases">
        <authorList>
            <consortium name="DOE Joint Genome Institute"/>
            <person name="Min B."/>
            <person name="Riley R."/>
            <person name="Sierra-Patev S."/>
            <person name="Naranjo-Ortiz M."/>
            <person name="Looney B."/>
            <person name="Konkel Z."/>
            <person name="Slot J.C."/>
            <person name="Sakamoto Y."/>
            <person name="Steenwyk J.L."/>
            <person name="Rokas A."/>
            <person name="Carro J."/>
            <person name="Camarero S."/>
            <person name="Ferreira P."/>
            <person name="Molpeceres G."/>
            <person name="Ruiz-Duenas F.J."/>
            <person name="Serrano A."/>
            <person name="Henrissat B."/>
            <person name="Drula E."/>
            <person name="Hughes K.W."/>
            <person name="Mata J.L."/>
            <person name="Ishikawa N.K."/>
            <person name="Vargas-Isla R."/>
            <person name="Ushijima S."/>
            <person name="Smith C.A."/>
            <person name="Ahrendt S."/>
            <person name="Andreopoulos W."/>
            <person name="He G."/>
            <person name="Labutti K."/>
            <person name="Lipzen A."/>
            <person name="Ng V."/>
            <person name="Sandor L."/>
            <person name="Barry K."/>
            <person name="Martinez A.T."/>
            <person name="Xiao Y."/>
            <person name="Gibbons J.G."/>
            <person name="Terashima K."/>
            <person name="Hibbett D.S."/>
            <person name="Grigoriev I.V."/>
        </authorList>
    </citation>
    <scope>NUCLEOTIDE SEQUENCE</scope>
    <source>
        <strain evidence="2">TFB7829</strain>
    </source>
</reference>
<proteinExistence type="predicted"/>
<organism evidence="2 3">
    <name type="scientific">Lentinula detonsa</name>
    <dbReference type="NCBI Taxonomy" id="2804962"/>
    <lineage>
        <taxon>Eukaryota</taxon>
        <taxon>Fungi</taxon>
        <taxon>Dikarya</taxon>
        <taxon>Basidiomycota</taxon>
        <taxon>Agaricomycotina</taxon>
        <taxon>Agaricomycetes</taxon>
        <taxon>Agaricomycetidae</taxon>
        <taxon>Agaricales</taxon>
        <taxon>Marasmiineae</taxon>
        <taxon>Omphalotaceae</taxon>
        <taxon>Lentinula</taxon>
    </lineage>
</organism>
<feature type="region of interest" description="Disordered" evidence="1">
    <location>
        <begin position="218"/>
        <end position="266"/>
    </location>
</feature>